<evidence type="ECO:0000313" key="9">
    <source>
        <dbReference type="Proteomes" id="UP001161390"/>
    </source>
</evidence>
<evidence type="ECO:0000259" key="7">
    <source>
        <dbReference type="Pfam" id="PF08281"/>
    </source>
</evidence>
<protein>
    <recommendedName>
        <fullName evidence="10">Sigma-70 family RNA polymerase sigma factor</fullName>
    </recommendedName>
</protein>
<dbReference type="SUPFAM" id="SSF88946">
    <property type="entry name" value="Sigma2 domain of RNA polymerase sigma factors"/>
    <property type="match status" value="1"/>
</dbReference>
<dbReference type="SUPFAM" id="SSF88659">
    <property type="entry name" value="Sigma3 and sigma4 domains of RNA polymerase sigma factors"/>
    <property type="match status" value="1"/>
</dbReference>
<evidence type="ECO:0000256" key="2">
    <source>
        <dbReference type="ARBA" id="ARBA00023015"/>
    </source>
</evidence>
<evidence type="ECO:0000256" key="1">
    <source>
        <dbReference type="ARBA" id="ARBA00010641"/>
    </source>
</evidence>
<comment type="caution">
    <text evidence="8">The sequence shown here is derived from an EMBL/GenBank/DDBJ whole genome shotgun (WGS) entry which is preliminary data.</text>
</comment>
<feature type="domain" description="RNA polymerase sigma factor 70 region 4 type 2" evidence="7">
    <location>
        <begin position="111"/>
        <end position="161"/>
    </location>
</feature>
<dbReference type="InterPro" id="IPR039425">
    <property type="entry name" value="RNA_pol_sigma-70-like"/>
</dbReference>
<dbReference type="PANTHER" id="PTHR43133:SF8">
    <property type="entry name" value="RNA POLYMERASE SIGMA FACTOR HI_1459-RELATED"/>
    <property type="match status" value="1"/>
</dbReference>
<dbReference type="InterPro" id="IPR036388">
    <property type="entry name" value="WH-like_DNA-bd_sf"/>
</dbReference>
<dbReference type="Pfam" id="PF08281">
    <property type="entry name" value="Sigma70_r4_2"/>
    <property type="match status" value="1"/>
</dbReference>
<dbReference type="InterPro" id="IPR013249">
    <property type="entry name" value="RNA_pol_sigma70_r4_t2"/>
</dbReference>
<organism evidence="8 9">
    <name type="scientific">Algimonas porphyrae</name>
    <dbReference type="NCBI Taxonomy" id="1128113"/>
    <lineage>
        <taxon>Bacteria</taxon>
        <taxon>Pseudomonadati</taxon>
        <taxon>Pseudomonadota</taxon>
        <taxon>Alphaproteobacteria</taxon>
        <taxon>Maricaulales</taxon>
        <taxon>Robiginitomaculaceae</taxon>
        <taxon>Algimonas</taxon>
    </lineage>
</organism>
<accession>A0ABQ5V2G5</accession>
<reference evidence="8" key="1">
    <citation type="journal article" date="2014" name="Int. J. Syst. Evol. Microbiol.">
        <title>Complete genome of a new Firmicutes species belonging to the dominant human colonic microbiota ('Ruminococcus bicirculans') reveals two chromosomes and a selective capacity to utilize plant glucans.</title>
        <authorList>
            <consortium name="NISC Comparative Sequencing Program"/>
            <person name="Wegmann U."/>
            <person name="Louis P."/>
            <person name="Goesmann A."/>
            <person name="Henrissat B."/>
            <person name="Duncan S.H."/>
            <person name="Flint H.J."/>
        </authorList>
    </citation>
    <scope>NUCLEOTIDE SEQUENCE</scope>
    <source>
        <strain evidence="8">NBRC 108216</strain>
    </source>
</reference>
<feature type="domain" description="RNA polymerase sigma-70 region 2" evidence="6">
    <location>
        <begin position="14"/>
        <end position="78"/>
    </location>
</feature>
<dbReference type="InterPro" id="IPR014284">
    <property type="entry name" value="RNA_pol_sigma-70_dom"/>
</dbReference>
<dbReference type="PANTHER" id="PTHR43133">
    <property type="entry name" value="RNA POLYMERASE ECF-TYPE SIGMA FACTO"/>
    <property type="match status" value="1"/>
</dbReference>
<evidence type="ECO:0000256" key="5">
    <source>
        <dbReference type="ARBA" id="ARBA00023163"/>
    </source>
</evidence>
<reference evidence="8" key="2">
    <citation type="submission" date="2023-01" db="EMBL/GenBank/DDBJ databases">
        <title>Draft genome sequence of Algimonas porphyrae strain NBRC 108216.</title>
        <authorList>
            <person name="Sun Q."/>
            <person name="Mori K."/>
        </authorList>
    </citation>
    <scope>NUCLEOTIDE SEQUENCE</scope>
    <source>
        <strain evidence="8">NBRC 108216</strain>
    </source>
</reference>
<evidence type="ECO:0000259" key="6">
    <source>
        <dbReference type="Pfam" id="PF04542"/>
    </source>
</evidence>
<evidence type="ECO:0000313" key="8">
    <source>
        <dbReference type="EMBL" id="GLQ20781.1"/>
    </source>
</evidence>
<dbReference type="InterPro" id="IPR013324">
    <property type="entry name" value="RNA_pol_sigma_r3/r4-like"/>
</dbReference>
<keyword evidence="3" id="KW-0731">Sigma factor</keyword>
<keyword evidence="4" id="KW-0238">DNA-binding</keyword>
<keyword evidence="9" id="KW-1185">Reference proteome</keyword>
<dbReference type="InterPro" id="IPR013325">
    <property type="entry name" value="RNA_pol_sigma_r2"/>
</dbReference>
<evidence type="ECO:0000256" key="3">
    <source>
        <dbReference type="ARBA" id="ARBA00023082"/>
    </source>
</evidence>
<dbReference type="Proteomes" id="UP001161390">
    <property type="component" value="Unassembled WGS sequence"/>
</dbReference>
<dbReference type="EMBL" id="BSNJ01000003">
    <property type="protein sequence ID" value="GLQ20781.1"/>
    <property type="molecule type" value="Genomic_DNA"/>
</dbReference>
<proteinExistence type="inferred from homology"/>
<dbReference type="Pfam" id="PF04542">
    <property type="entry name" value="Sigma70_r2"/>
    <property type="match status" value="1"/>
</dbReference>
<evidence type="ECO:0000256" key="4">
    <source>
        <dbReference type="ARBA" id="ARBA00023125"/>
    </source>
</evidence>
<dbReference type="NCBIfam" id="TIGR02937">
    <property type="entry name" value="sigma70-ECF"/>
    <property type="match status" value="1"/>
</dbReference>
<sequence>MASMTGVLDFETIVREQAPLIGRIASTYERRPALIEELTQDVLLALYRALPTFRGDASLKTFIARITHNVCVDHVRRATCRPAEQGDDALSHMIDPSQSAEEVTDLSLARDRLLTAVRNLPVASRQIVSLHLEGFDNLEIADVLGLTPGNVRVRLHRSKDTLRDMMETGR</sequence>
<dbReference type="RefSeq" id="WP_284371643.1">
    <property type="nucleotide sequence ID" value="NZ_BSNJ01000003.1"/>
</dbReference>
<evidence type="ECO:0008006" key="10">
    <source>
        <dbReference type="Google" id="ProtNLM"/>
    </source>
</evidence>
<dbReference type="InterPro" id="IPR007627">
    <property type="entry name" value="RNA_pol_sigma70_r2"/>
</dbReference>
<dbReference type="Gene3D" id="1.10.10.10">
    <property type="entry name" value="Winged helix-like DNA-binding domain superfamily/Winged helix DNA-binding domain"/>
    <property type="match status" value="1"/>
</dbReference>
<keyword evidence="2" id="KW-0805">Transcription regulation</keyword>
<keyword evidence="5" id="KW-0804">Transcription</keyword>
<dbReference type="Gene3D" id="1.10.1740.10">
    <property type="match status" value="1"/>
</dbReference>
<name>A0ABQ5V2G5_9PROT</name>
<comment type="similarity">
    <text evidence="1">Belongs to the sigma-70 factor family. ECF subfamily.</text>
</comment>
<gene>
    <name evidence="8" type="ORF">GCM10007854_17360</name>
</gene>